<evidence type="ECO:0000259" key="1">
    <source>
        <dbReference type="PROSITE" id="PS51750"/>
    </source>
</evidence>
<dbReference type="Pfam" id="PF03374">
    <property type="entry name" value="ANT"/>
    <property type="match status" value="1"/>
</dbReference>
<organism evidence="2 3">
    <name type="scientific">Pontibacillus salipaludis</name>
    <dbReference type="NCBI Taxonomy" id="1697394"/>
    <lineage>
        <taxon>Bacteria</taxon>
        <taxon>Bacillati</taxon>
        <taxon>Bacillota</taxon>
        <taxon>Bacilli</taxon>
        <taxon>Bacillales</taxon>
        <taxon>Bacillaceae</taxon>
        <taxon>Pontibacillus</taxon>
    </lineage>
</organism>
<accession>A0ABQ1PX03</accession>
<evidence type="ECO:0000313" key="2">
    <source>
        <dbReference type="EMBL" id="GGD05130.1"/>
    </source>
</evidence>
<dbReference type="PANTHER" id="PTHR36180">
    <property type="entry name" value="DNA-BINDING PROTEIN-RELATED-RELATED"/>
    <property type="match status" value="1"/>
</dbReference>
<dbReference type="InterPro" id="IPR005039">
    <property type="entry name" value="Ant_C"/>
</dbReference>
<dbReference type="RefSeq" id="WP_188651583.1">
    <property type="nucleotide sequence ID" value="NZ_BMIN01000003.1"/>
</dbReference>
<dbReference type="Proteomes" id="UP000642571">
    <property type="component" value="Unassembled WGS sequence"/>
</dbReference>
<evidence type="ECO:0000313" key="3">
    <source>
        <dbReference type="Proteomes" id="UP000642571"/>
    </source>
</evidence>
<dbReference type="Pfam" id="PF02498">
    <property type="entry name" value="Bro-N"/>
    <property type="match status" value="1"/>
</dbReference>
<proteinExistence type="predicted"/>
<dbReference type="SMART" id="SM01040">
    <property type="entry name" value="Bro-N"/>
    <property type="match status" value="1"/>
</dbReference>
<dbReference type="PANTHER" id="PTHR36180:SF2">
    <property type="entry name" value="BRO FAMILY PROTEIN"/>
    <property type="match status" value="1"/>
</dbReference>
<protein>
    <submittedName>
        <fullName evidence="2">Antirepressor - phage associated</fullName>
    </submittedName>
</protein>
<sequence length="263" mass="30277">MNELSEVFNGQQLRIVQKENEPWFLLNDVVKILDLSNSRMVKDRLGDEVSSTYPIQDSLGRTQQATFVNEDGLYDVILDSRKPEARKFRKWITSEVIPSVRKHGAYATDQTIENIMNDPEFGIQLLTDLKEERNKRKEAETQRDKVLQQQQIDQPYTNFGKVVSNSNSSINVGAFAKMMYEEHGIKVGRNKMFKWLRDKGYLIRSGRERNNPKQKYIEQGLFETTVTVVSRTQGDIESLTTLITGKGQVKLAQKLLNDYPVAL</sequence>
<feature type="domain" description="Bro-N" evidence="1">
    <location>
        <begin position="1"/>
        <end position="104"/>
    </location>
</feature>
<reference evidence="3" key="1">
    <citation type="journal article" date="2019" name="Int. J. Syst. Evol. Microbiol.">
        <title>The Global Catalogue of Microorganisms (GCM) 10K type strain sequencing project: providing services to taxonomists for standard genome sequencing and annotation.</title>
        <authorList>
            <consortium name="The Broad Institute Genomics Platform"/>
            <consortium name="The Broad Institute Genome Sequencing Center for Infectious Disease"/>
            <person name="Wu L."/>
            <person name="Ma J."/>
        </authorList>
    </citation>
    <scope>NUCLEOTIDE SEQUENCE [LARGE SCALE GENOMIC DNA]</scope>
    <source>
        <strain evidence="3">CGMCC 1.15353</strain>
    </source>
</reference>
<dbReference type="EMBL" id="BMIN01000003">
    <property type="protein sequence ID" value="GGD05130.1"/>
    <property type="molecule type" value="Genomic_DNA"/>
</dbReference>
<comment type="caution">
    <text evidence="2">The sequence shown here is derived from an EMBL/GenBank/DDBJ whole genome shotgun (WGS) entry which is preliminary data.</text>
</comment>
<keyword evidence="3" id="KW-1185">Reference proteome</keyword>
<dbReference type="PROSITE" id="PS51750">
    <property type="entry name" value="BRO_N"/>
    <property type="match status" value="1"/>
</dbReference>
<gene>
    <name evidence="2" type="ORF">GCM10011389_10780</name>
</gene>
<name>A0ABQ1PX03_9BACI</name>
<dbReference type="InterPro" id="IPR003497">
    <property type="entry name" value="BRO_N_domain"/>
</dbReference>